<dbReference type="Proteomes" id="UP000184447">
    <property type="component" value="Unassembled WGS sequence"/>
</dbReference>
<evidence type="ECO:0008006" key="3">
    <source>
        <dbReference type="Google" id="ProtNLM"/>
    </source>
</evidence>
<protein>
    <recommendedName>
        <fullName evidence="3">DUF4363 domain-containing protein</fullName>
    </recommendedName>
</protein>
<dbReference type="Pfam" id="PF14276">
    <property type="entry name" value="DUF4363"/>
    <property type="match status" value="1"/>
</dbReference>
<dbReference type="RefSeq" id="WP_073339851.1">
    <property type="nucleotide sequence ID" value="NZ_FQXM01000024.1"/>
</dbReference>
<keyword evidence="2" id="KW-1185">Reference proteome</keyword>
<dbReference type="InterPro" id="IPR025373">
    <property type="entry name" value="DUF4363"/>
</dbReference>
<name>A0A1M5X7W0_9CLOT</name>
<evidence type="ECO:0000313" key="1">
    <source>
        <dbReference type="EMBL" id="SHH95564.1"/>
    </source>
</evidence>
<dbReference type="OrthoDB" id="1739442at2"/>
<reference evidence="1 2" key="1">
    <citation type="submission" date="2016-11" db="EMBL/GenBank/DDBJ databases">
        <authorList>
            <person name="Jaros S."/>
            <person name="Januszkiewicz K."/>
            <person name="Wedrychowicz H."/>
        </authorList>
    </citation>
    <scope>NUCLEOTIDE SEQUENCE [LARGE SCALE GENOMIC DNA]</scope>
    <source>
        <strain evidence="1 2">DSM 8605</strain>
    </source>
</reference>
<accession>A0A1M5X7W0</accession>
<gene>
    <name evidence="1" type="ORF">SAMN02745207_03407</name>
</gene>
<proteinExistence type="predicted"/>
<organism evidence="1 2">
    <name type="scientific">Clostridium grantii DSM 8605</name>
    <dbReference type="NCBI Taxonomy" id="1121316"/>
    <lineage>
        <taxon>Bacteria</taxon>
        <taxon>Bacillati</taxon>
        <taxon>Bacillota</taxon>
        <taxon>Clostridia</taxon>
        <taxon>Eubacteriales</taxon>
        <taxon>Clostridiaceae</taxon>
        <taxon>Clostridium</taxon>
    </lineage>
</organism>
<sequence length="132" mass="15300">MKKIKRFILPLLIMSLFVLLMNSGVLLKNSFNSEDNVSLSVEKLEKELSIENWTEANDALKVLDLAWKNVQKRVQFSVEKDQMKRIEVNLLRLEGCIKAKDKSSALIELNEMKGHWYELGDTLLFGEKPFKD</sequence>
<evidence type="ECO:0000313" key="2">
    <source>
        <dbReference type="Proteomes" id="UP000184447"/>
    </source>
</evidence>
<dbReference type="EMBL" id="FQXM01000024">
    <property type="protein sequence ID" value="SHH95564.1"/>
    <property type="molecule type" value="Genomic_DNA"/>
</dbReference>
<dbReference type="AlphaFoldDB" id="A0A1M5X7W0"/>